<evidence type="ECO:0000259" key="6">
    <source>
        <dbReference type="Pfam" id="PF08546"/>
    </source>
</evidence>
<dbReference type="Pfam" id="PF08546">
    <property type="entry name" value="ApbA_C"/>
    <property type="match status" value="1"/>
</dbReference>
<dbReference type="SUPFAM" id="SSF51735">
    <property type="entry name" value="NAD(P)-binding Rossmann-fold domains"/>
    <property type="match status" value="1"/>
</dbReference>
<protein>
    <recommendedName>
        <fullName evidence="4">2-dehydropantoate 2-reductase</fullName>
        <ecNumber evidence="4">1.1.1.169</ecNumber>
    </recommendedName>
    <alternativeName>
        <fullName evidence="4">Ketopantoate reductase</fullName>
    </alternativeName>
</protein>
<sequence length="344" mass="37269">MTDTKKKTVLVIGGGSVGAIAALNLEFGGLATVTVVLRSNFKVVKENGYSIESCDHGSVKAWRPAFVRNEVPNIAAESLPPYDYIVLTTKNIPDVPPTISTLISPALPANNTHTTLVLIQNGLNIEKPIIQAYPHTPVLSGVSLIGSEETAPGTIVQDDRDRLLIGAFNNPNLDAETATSRAKEFVTIYGKGGKTEVSYSDNVAHDRWRKLVYNACLNPICAITGLDTGRIRLADGSVEGLVRPAMREIVAAAKANGVVLGEGVVDDMIEVDPLDLYLSPSMLADVRKANFIEFENLLGEPLREGKKVGVQMPTLEVLYHIARALQWRTKEGRGLVDIPEKRKH</sequence>
<feature type="domain" description="Ketopantoate reductase N-terminal" evidence="5">
    <location>
        <begin position="9"/>
        <end position="169"/>
    </location>
</feature>
<proteinExistence type="inferred from homology"/>
<reference evidence="7" key="1">
    <citation type="journal article" date="2020" name="Stud. Mycol.">
        <title>101 Dothideomycetes genomes: a test case for predicting lifestyles and emergence of pathogens.</title>
        <authorList>
            <person name="Haridas S."/>
            <person name="Albert R."/>
            <person name="Binder M."/>
            <person name="Bloem J."/>
            <person name="Labutti K."/>
            <person name="Salamov A."/>
            <person name="Andreopoulos B."/>
            <person name="Baker S."/>
            <person name="Barry K."/>
            <person name="Bills G."/>
            <person name="Bluhm B."/>
            <person name="Cannon C."/>
            <person name="Castanera R."/>
            <person name="Culley D."/>
            <person name="Daum C."/>
            <person name="Ezra D."/>
            <person name="Gonzalez J."/>
            <person name="Henrissat B."/>
            <person name="Kuo A."/>
            <person name="Liang C."/>
            <person name="Lipzen A."/>
            <person name="Lutzoni F."/>
            <person name="Magnuson J."/>
            <person name="Mondo S."/>
            <person name="Nolan M."/>
            <person name="Ohm R."/>
            <person name="Pangilinan J."/>
            <person name="Park H.-J."/>
            <person name="Ramirez L."/>
            <person name="Alfaro M."/>
            <person name="Sun H."/>
            <person name="Tritt A."/>
            <person name="Yoshinaga Y."/>
            <person name="Zwiers L.-H."/>
            <person name="Turgeon B."/>
            <person name="Goodwin S."/>
            <person name="Spatafora J."/>
            <person name="Crous P."/>
            <person name="Grigoriev I."/>
        </authorList>
    </citation>
    <scope>NUCLEOTIDE SEQUENCE</scope>
    <source>
        <strain evidence="7">CBS 109.77</strain>
    </source>
</reference>
<dbReference type="InterPro" id="IPR003710">
    <property type="entry name" value="ApbA"/>
</dbReference>
<comment type="catalytic activity">
    <reaction evidence="4">
        <text>(R)-pantoate + NADP(+) = 2-dehydropantoate + NADPH + H(+)</text>
        <dbReference type="Rhea" id="RHEA:16233"/>
        <dbReference type="ChEBI" id="CHEBI:11561"/>
        <dbReference type="ChEBI" id="CHEBI:15378"/>
        <dbReference type="ChEBI" id="CHEBI:15980"/>
        <dbReference type="ChEBI" id="CHEBI:57783"/>
        <dbReference type="ChEBI" id="CHEBI:58349"/>
        <dbReference type="EC" id="1.1.1.169"/>
    </reaction>
</comment>
<dbReference type="NCBIfam" id="TIGR00745">
    <property type="entry name" value="apbA_panE"/>
    <property type="match status" value="1"/>
</dbReference>
<evidence type="ECO:0000256" key="3">
    <source>
        <dbReference type="ARBA" id="ARBA00023002"/>
    </source>
</evidence>
<dbReference type="AlphaFoldDB" id="A0A6A6X679"/>
<dbReference type="PANTHER" id="PTHR21708">
    <property type="entry name" value="PROBABLE 2-DEHYDROPANTOATE 2-REDUCTASE"/>
    <property type="match status" value="1"/>
</dbReference>
<accession>A0A6A6X679</accession>
<evidence type="ECO:0000256" key="4">
    <source>
        <dbReference type="RuleBase" id="RU362068"/>
    </source>
</evidence>
<organism evidence="7 8">
    <name type="scientific">Melanomma pulvis-pyrius CBS 109.77</name>
    <dbReference type="NCBI Taxonomy" id="1314802"/>
    <lineage>
        <taxon>Eukaryota</taxon>
        <taxon>Fungi</taxon>
        <taxon>Dikarya</taxon>
        <taxon>Ascomycota</taxon>
        <taxon>Pezizomycotina</taxon>
        <taxon>Dothideomycetes</taxon>
        <taxon>Pleosporomycetidae</taxon>
        <taxon>Pleosporales</taxon>
        <taxon>Melanommataceae</taxon>
        <taxon>Melanomma</taxon>
    </lineage>
</organism>
<keyword evidence="3 4" id="KW-0560">Oxidoreductase</keyword>
<dbReference type="Gene3D" id="1.10.1040.10">
    <property type="entry name" value="N-(1-d-carboxylethyl)-l-norvaline Dehydrogenase, domain 2"/>
    <property type="match status" value="1"/>
</dbReference>
<dbReference type="GO" id="GO:0008677">
    <property type="term" value="F:2-dehydropantoate 2-reductase activity"/>
    <property type="evidence" value="ECO:0007669"/>
    <property type="project" value="UniProtKB-EC"/>
</dbReference>
<evidence type="ECO:0000256" key="2">
    <source>
        <dbReference type="ARBA" id="ARBA00022857"/>
    </source>
</evidence>
<evidence type="ECO:0000259" key="5">
    <source>
        <dbReference type="Pfam" id="PF02558"/>
    </source>
</evidence>
<dbReference type="InterPro" id="IPR008927">
    <property type="entry name" value="6-PGluconate_DH-like_C_sf"/>
</dbReference>
<name>A0A6A6X679_9PLEO</name>
<dbReference type="Gene3D" id="3.40.50.720">
    <property type="entry name" value="NAD(P)-binding Rossmann-like Domain"/>
    <property type="match status" value="1"/>
</dbReference>
<dbReference type="Proteomes" id="UP000799757">
    <property type="component" value="Unassembled WGS sequence"/>
</dbReference>
<keyword evidence="8" id="KW-1185">Reference proteome</keyword>
<dbReference type="Pfam" id="PF02558">
    <property type="entry name" value="ApbA"/>
    <property type="match status" value="1"/>
</dbReference>
<dbReference type="InterPro" id="IPR036291">
    <property type="entry name" value="NAD(P)-bd_dom_sf"/>
</dbReference>
<dbReference type="SUPFAM" id="SSF48179">
    <property type="entry name" value="6-phosphogluconate dehydrogenase C-terminal domain-like"/>
    <property type="match status" value="1"/>
</dbReference>
<dbReference type="InterPro" id="IPR013332">
    <property type="entry name" value="KPR_N"/>
</dbReference>
<feature type="domain" description="Ketopantoate reductase C-terminal" evidence="6">
    <location>
        <begin position="202"/>
        <end position="326"/>
    </location>
</feature>
<evidence type="ECO:0000256" key="1">
    <source>
        <dbReference type="ARBA" id="ARBA00007870"/>
    </source>
</evidence>
<dbReference type="GO" id="GO:0015940">
    <property type="term" value="P:pantothenate biosynthetic process"/>
    <property type="evidence" value="ECO:0007669"/>
    <property type="project" value="InterPro"/>
</dbReference>
<evidence type="ECO:0000313" key="7">
    <source>
        <dbReference type="EMBL" id="KAF2791856.1"/>
    </source>
</evidence>
<comment type="similarity">
    <text evidence="1 4">Belongs to the ketopantoate reductase family.</text>
</comment>
<dbReference type="FunFam" id="1.10.1040.10:FF:000017">
    <property type="entry name" value="2-dehydropantoate 2-reductase"/>
    <property type="match status" value="1"/>
</dbReference>
<dbReference type="GO" id="GO:0005737">
    <property type="term" value="C:cytoplasm"/>
    <property type="evidence" value="ECO:0007669"/>
    <property type="project" value="TreeGrafter"/>
</dbReference>
<gene>
    <name evidence="7" type="ORF">K505DRAFT_308696</name>
</gene>
<dbReference type="OrthoDB" id="3609at2759"/>
<dbReference type="InterPro" id="IPR013752">
    <property type="entry name" value="KPA_reductase"/>
</dbReference>
<dbReference type="PANTHER" id="PTHR21708:SF30">
    <property type="entry name" value="2-DEHYDROPANTOATE 2-REDUCTASE-RELATED"/>
    <property type="match status" value="1"/>
</dbReference>
<dbReference type="InterPro" id="IPR013328">
    <property type="entry name" value="6PGD_dom2"/>
</dbReference>
<evidence type="ECO:0000313" key="8">
    <source>
        <dbReference type="Proteomes" id="UP000799757"/>
    </source>
</evidence>
<dbReference type="EMBL" id="MU001998">
    <property type="protein sequence ID" value="KAF2791856.1"/>
    <property type="molecule type" value="Genomic_DNA"/>
</dbReference>
<dbReference type="InterPro" id="IPR051402">
    <property type="entry name" value="KPR-Related"/>
</dbReference>
<comment type="function">
    <text evidence="4">Catalyzes the NADPH-dependent reduction of ketopantoate into pantoic acid.</text>
</comment>
<dbReference type="EC" id="1.1.1.169" evidence="4"/>
<keyword evidence="2 4" id="KW-0521">NADP</keyword>